<dbReference type="EMBL" id="CP002198">
    <property type="protein sequence ID" value="ADN15747.1"/>
    <property type="molecule type" value="Genomic_DNA"/>
</dbReference>
<evidence type="ECO:0000313" key="3">
    <source>
        <dbReference type="Proteomes" id="UP000008206"/>
    </source>
</evidence>
<dbReference type="RefSeq" id="WP_013323815.1">
    <property type="nucleotide sequence ID" value="NC_014501.1"/>
</dbReference>
<dbReference type="InterPro" id="IPR014971">
    <property type="entry name" value="KGK"/>
</dbReference>
<feature type="region of interest" description="Disordered" evidence="1">
    <location>
        <begin position="104"/>
        <end position="126"/>
    </location>
</feature>
<protein>
    <submittedName>
        <fullName evidence="2">KGK family protein</fullName>
    </submittedName>
</protein>
<evidence type="ECO:0000256" key="1">
    <source>
        <dbReference type="SAM" id="MobiDB-lite"/>
    </source>
</evidence>
<proteinExistence type="predicted"/>
<organism evidence="2 3">
    <name type="scientific">Gloeothece verrucosa (strain PCC 7822)</name>
    <name type="common">Cyanothece sp. (strain PCC 7822)</name>
    <dbReference type="NCBI Taxonomy" id="497965"/>
    <lineage>
        <taxon>Bacteria</taxon>
        <taxon>Bacillati</taxon>
        <taxon>Cyanobacteriota</taxon>
        <taxon>Cyanophyceae</taxon>
        <taxon>Oscillatoriophycideae</taxon>
        <taxon>Chroococcales</taxon>
        <taxon>Aphanothecaceae</taxon>
        <taxon>Gloeothece</taxon>
        <taxon>Gloeothece verrucosa</taxon>
    </lineage>
</organism>
<name>E0UJ44_GLOV7</name>
<dbReference type="AlphaFoldDB" id="E0UJ44"/>
<reference evidence="3" key="1">
    <citation type="journal article" date="2011" name="MBio">
        <title>Novel metabolic attributes of the genus Cyanothece, comprising a group of unicellular nitrogen-fixing Cyanobacteria.</title>
        <authorList>
            <person name="Bandyopadhyay A."/>
            <person name="Elvitigala T."/>
            <person name="Welsh E."/>
            <person name="Stockel J."/>
            <person name="Liberton M."/>
            <person name="Min H."/>
            <person name="Sherman L.A."/>
            <person name="Pakrasi H.B."/>
        </authorList>
    </citation>
    <scope>NUCLEOTIDE SEQUENCE [LARGE SCALE GENOMIC DNA]</scope>
    <source>
        <strain evidence="3">PCC 7822</strain>
    </source>
</reference>
<dbReference type="HOGENOM" id="CLU_136180_0_0_3"/>
<keyword evidence="3" id="KW-1185">Reference proteome</keyword>
<dbReference type="STRING" id="497965.Cyan7822_3813"/>
<accession>E0UJ44</accession>
<dbReference type="OrthoDB" id="454733at2"/>
<evidence type="ECO:0000313" key="2">
    <source>
        <dbReference type="EMBL" id="ADN15747.1"/>
    </source>
</evidence>
<dbReference type="eggNOG" id="ENOG5033HE9">
    <property type="taxonomic scope" value="Bacteria"/>
</dbReference>
<dbReference type="Pfam" id="PF08872">
    <property type="entry name" value="KGK"/>
    <property type="match status" value="1"/>
</dbReference>
<dbReference type="KEGG" id="cyj:Cyan7822_3813"/>
<gene>
    <name evidence="2" type="ordered locus">Cyan7822_3813</name>
</gene>
<dbReference type="Proteomes" id="UP000008206">
    <property type="component" value="Chromosome"/>
</dbReference>
<sequence>MQEHSFLPEFNDDDVIELADNNLVKIGRLREAIRIFFDGNIEELLRKYCLDNFNICIPFTRHDYRSNPQYDRFMSQGVRCKLLKLGFKNWQSGRIKLRLSLEFEPDEPENKEPPSPLDDIRQSINQ</sequence>